<dbReference type="STRING" id="451379.A0A0N5AML5"/>
<organism evidence="1 2">
    <name type="scientific">Syphacia muris</name>
    <dbReference type="NCBI Taxonomy" id="451379"/>
    <lineage>
        <taxon>Eukaryota</taxon>
        <taxon>Metazoa</taxon>
        <taxon>Ecdysozoa</taxon>
        <taxon>Nematoda</taxon>
        <taxon>Chromadorea</taxon>
        <taxon>Rhabditida</taxon>
        <taxon>Spirurina</taxon>
        <taxon>Oxyuridomorpha</taxon>
        <taxon>Oxyuroidea</taxon>
        <taxon>Oxyuridae</taxon>
        <taxon>Syphacia</taxon>
    </lineage>
</organism>
<name>A0A0N5AML5_9BILA</name>
<reference evidence="2" key="1">
    <citation type="submission" date="2017-02" db="UniProtKB">
        <authorList>
            <consortium name="WormBaseParasite"/>
        </authorList>
    </citation>
    <scope>IDENTIFICATION</scope>
</reference>
<protein>
    <submittedName>
        <fullName evidence="2">Protein kinase domain-containing protein</fullName>
    </submittedName>
</protein>
<evidence type="ECO:0000313" key="1">
    <source>
        <dbReference type="Proteomes" id="UP000046393"/>
    </source>
</evidence>
<dbReference type="AlphaFoldDB" id="A0A0N5AML5"/>
<sequence>MGLLLAGTPGWRLKSSAAGDFMRHSANASVMSSDSAILQPTSNATPQQPSTPQSLGICQGCVEVKKELQEFKEQIERSILLHQLYAAKSADSLAMPLSNTATTMPRNDTIIPECPVAIRPLPTCSTAYPFLQWNPWLLQQTMQSQGKGLGAGLFQLPQVDTGKQWNSPNSVDSGHKSDCSSTDGPHIDPVGIEVGETSPVSSSSSEKHIIAPSPETTLFASKPEPLSALNPLVIRQHINDQQCLTGELSKDTDGDNLIGTPQHSLFPNHSDREDDHSNIGLNSRPVIRCGIESGNINCNQLSQVQLGQHLLSTEQPSLPSLASGHLQQSFSPSVSEKKKTVPDDCLKLIRRKGISKNTIENIKIPVPQATKCDPGFTAASEEEIIQQFMQNRRCDDDVCKAMTFLSKMLAEKRVFGTKLMAETTVAGPNHSTYKNLPEEGIHYIAYVCRKVMRHRIPDEEQFWDVFRDVTRKLAARCRRVRHSRKSRCDNAAEVNRGRICTVEHNDGDKHLLTVNVNSLTPIS</sequence>
<accession>A0A0N5AML5</accession>
<dbReference type="WBParaSite" id="SMUV_0000582701-mRNA-1">
    <property type="protein sequence ID" value="SMUV_0000582701-mRNA-1"/>
    <property type="gene ID" value="SMUV_0000582701"/>
</dbReference>
<keyword evidence="1" id="KW-1185">Reference proteome</keyword>
<dbReference type="Proteomes" id="UP000046393">
    <property type="component" value="Unplaced"/>
</dbReference>
<evidence type="ECO:0000313" key="2">
    <source>
        <dbReference type="WBParaSite" id="SMUV_0000582701-mRNA-1"/>
    </source>
</evidence>
<proteinExistence type="predicted"/>